<comment type="caution">
    <text evidence="4">The sequence shown here is derived from an EMBL/GenBank/DDBJ whole genome shotgun (WGS) entry which is preliminary data.</text>
</comment>
<dbReference type="InterPro" id="IPR004263">
    <property type="entry name" value="Exostosin"/>
</dbReference>
<comment type="similarity">
    <text evidence="1">Belongs to the glycosyltransferase 47 family.</text>
</comment>
<feature type="domain" description="Exostosin GT47" evidence="3">
    <location>
        <begin position="58"/>
        <end position="350"/>
    </location>
</feature>
<dbReference type="PANTHER" id="PTHR11062:SF281">
    <property type="entry name" value="EXOSTOSIN-LIKE 2"/>
    <property type="match status" value="1"/>
</dbReference>
<keyword evidence="5" id="KW-1185">Reference proteome</keyword>
<organism evidence="4 5">
    <name type="scientific">Tritrichomonas musculus</name>
    <dbReference type="NCBI Taxonomy" id="1915356"/>
    <lineage>
        <taxon>Eukaryota</taxon>
        <taxon>Metamonada</taxon>
        <taxon>Parabasalia</taxon>
        <taxon>Tritrichomonadida</taxon>
        <taxon>Tritrichomonadidae</taxon>
        <taxon>Tritrichomonas</taxon>
    </lineage>
</organism>
<name>A0ABR2GUI9_9EUKA</name>
<evidence type="ECO:0000313" key="4">
    <source>
        <dbReference type="EMBL" id="KAK8837613.1"/>
    </source>
</evidence>
<dbReference type="Proteomes" id="UP001470230">
    <property type="component" value="Unassembled WGS sequence"/>
</dbReference>
<proteinExistence type="inferred from homology"/>
<evidence type="ECO:0000259" key="3">
    <source>
        <dbReference type="Pfam" id="PF03016"/>
    </source>
</evidence>
<dbReference type="InterPro" id="IPR040911">
    <property type="entry name" value="Exostosin_GT47"/>
</dbReference>
<evidence type="ECO:0000313" key="5">
    <source>
        <dbReference type="Proteomes" id="UP001470230"/>
    </source>
</evidence>
<reference evidence="4 5" key="1">
    <citation type="submission" date="2024-04" db="EMBL/GenBank/DDBJ databases">
        <title>Tritrichomonas musculus Genome.</title>
        <authorList>
            <person name="Alves-Ferreira E."/>
            <person name="Grigg M."/>
            <person name="Lorenzi H."/>
            <person name="Galac M."/>
        </authorList>
    </citation>
    <scope>NUCLEOTIDE SEQUENCE [LARGE SCALE GENOMIC DNA]</scope>
    <source>
        <strain evidence="4 5">EAF2021</strain>
    </source>
</reference>
<keyword evidence="2" id="KW-1133">Transmembrane helix</keyword>
<dbReference type="Pfam" id="PF03016">
    <property type="entry name" value="Exostosin_GT47"/>
    <property type="match status" value="1"/>
</dbReference>
<dbReference type="EMBL" id="JAPFFF010000058">
    <property type="protein sequence ID" value="KAK8837613.1"/>
    <property type="molecule type" value="Genomic_DNA"/>
</dbReference>
<protein>
    <recommendedName>
        <fullName evidence="3">Exostosin GT47 domain-containing protein</fullName>
    </recommendedName>
</protein>
<sequence>MKKQHKNTSITSIFVINFMSFILIIFVSSWASYYSSQPKDIISDSPFTTHYHFFKDKNPPLKIFLYNRSFPVFDQYWKNLFSKNQTFWKHSSTPYFVNHTYAIDTAILEKIINGPFVEKDGAKADLYFYKFIGSPFRGAIRLKHIVADCKAQGPYYERSGGIDHFFVQTIQHTLGECIINPEDHMQVHNMFSIQSVEWQDSEVHPRYFERVTIIPVHSNLNLKRNTGAFHFLKGENKRTLNVYLIASFDTYVNETNYIRMRMFDALRSLPDSAIINFSRKMPRIFSRVHKNIENMGKSNICVIPPGDSPTSKRFFDSLNSLCIPYIFSDAIRFPFESVFIDYEKFILMHRMKKLEGIRNDIMLINSGKIKKIREIIRKALPLINDEFGEPYQLNHYSWAWFWFQYIQACSIASVKYRFPNNLYDNITL</sequence>
<accession>A0ABR2GUI9</accession>
<gene>
    <name evidence="4" type="ORF">M9Y10_036144</name>
</gene>
<keyword evidence="2" id="KW-0472">Membrane</keyword>
<feature type="transmembrane region" description="Helical" evidence="2">
    <location>
        <begin position="12"/>
        <end position="33"/>
    </location>
</feature>
<keyword evidence="2" id="KW-0812">Transmembrane</keyword>
<evidence type="ECO:0000256" key="1">
    <source>
        <dbReference type="ARBA" id="ARBA00010271"/>
    </source>
</evidence>
<dbReference type="PANTHER" id="PTHR11062">
    <property type="entry name" value="EXOSTOSIN HEPARAN SULFATE GLYCOSYLTRANSFERASE -RELATED"/>
    <property type="match status" value="1"/>
</dbReference>
<evidence type="ECO:0000256" key="2">
    <source>
        <dbReference type="SAM" id="Phobius"/>
    </source>
</evidence>